<evidence type="ECO:0000256" key="2">
    <source>
        <dbReference type="SAM" id="MobiDB-lite"/>
    </source>
</evidence>
<evidence type="ECO:0000313" key="4">
    <source>
        <dbReference type="EMBL" id="BBE51971.1"/>
    </source>
</evidence>
<sequence>MRQSARGFTLIEVAVTAAIIGLLATLAVPLVETTLRHDKEKDLRAALWQIRAALDAYKKAWDQGRVVQNIGDSGYPPSLITLVEGVEDQKDPSHRKIHFLRRIPRDPLNTDPTLTPEQTWGKRSYDSPADTPKEGADIFDVYPLETSKGSNGIPYRAW</sequence>
<dbReference type="SUPFAM" id="SSF54523">
    <property type="entry name" value="Pili subunits"/>
    <property type="match status" value="1"/>
</dbReference>
<protein>
    <submittedName>
        <fullName evidence="4">Type II secretion system protein G</fullName>
    </submittedName>
</protein>
<reference evidence="4 5" key="1">
    <citation type="submission" date="2018-06" db="EMBL/GenBank/DDBJ databases">
        <title>OYT1 Genome Sequencing.</title>
        <authorList>
            <person name="Kato S."/>
            <person name="Itoh T."/>
            <person name="Ohkuma M."/>
        </authorList>
    </citation>
    <scope>NUCLEOTIDE SEQUENCE [LARGE SCALE GENOMIC DNA]</scope>
    <source>
        <strain evidence="4 5">OYT1</strain>
    </source>
</reference>
<dbReference type="Pfam" id="PF07963">
    <property type="entry name" value="N_methyl"/>
    <property type="match status" value="1"/>
</dbReference>
<keyword evidence="1" id="KW-0488">Methylation</keyword>
<evidence type="ECO:0000256" key="3">
    <source>
        <dbReference type="SAM" id="Phobius"/>
    </source>
</evidence>
<feature type="transmembrane region" description="Helical" evidence="3">
    <location>
        <begin position="7"/>
        <end position="31"/>
    </location>
</feature>
<dbReference type="PRINTS" id="PR00813">
    <property type="entry name" value="BCTERIALGSPG"/>
</dbReference>
<dbReference type="EMBL" id="AP018738">
    <property type="protein sequence ID" value="BBE51971.1"/>
    <property type="molecule type" value="Genomic_DNA"/>
</dbReference>
<keyword evidence="3" id="KW-1133">Transmembrane helix</keyword>
<dbReference type="RefSeq" id="WP_062626596.1">
    <property type="nucleotide sequence ID" value="NZ_AP018738.1"/>
</dbReference>
<gene>
    <name evidence="4" type="ORF">OYT1_ch2458</name>
</gene>
<evidence type="ECO:0000256" key="1">
    <source>
        <dbReference type="ARBA" id="ARBA00022481"/>
    </source>
</evidence>
<dbReference type="OrthoDB" id="9790526at2"/>
<dbReference type="PROSITE" id="PS00409">
    <property type="entry name" value="PROKAR_NTER_METHYL"/>
    <property type="match status" value="1"/>
</dbReference>
<dbReference type="NCBIfam" id="TIGR02532">
    <property type="entry name" value="IV_pilin_GFxxxE"/>
    <property type="match status" value="1"/>
</dbReference>
<dbReference type="KEGG" id="fam:OYT1_ch2458"/>
<dbReference type="InterPro" id="IPR045584">
    <property type="entry name" value="Pilin-like"/>
</dbReference>
<keyword evidence="5" id="KW-1185">Reference proteome</keyword>
<name>A0A2Z6GEB8_9PROT</name>
<dbReference type="GO" id="GO:0015627">
    <property type="term" value="C:type II protein secretion system complex"/>
    <property type="evidence" value="ECO:0007669"/>
    <property type="project" value="InterPro"/>
</dbReference>
<organism evidence="4 5">
    <name type="scientific">Ferriphaselus amnicola</name>
    <dbReference type="NCBI Taxonomy" id="1188319"/>
    <lineage>
        <taxon>Bacteria</taxon>
        <taxon>Pseudomonadati</taxon>
        <taxon>Pseudomonadota</taxon>
        <taxon>Betaproteobacteria</taxon>
        <taxon>Nitrosomonadales</taxon>
        <taxon>Gallionellaceae</taxon>
        <taxon>Ferriphaselus</taxon>
    </lineage>
</organism>
<dbReference type="Proteomes" id="UP000033070">
    <property type="component" value="Chromosome"/>
</dbReference>
<dbReference type="STRING" id="1188319.OYT1_01409"/>
<dbReference type="AlphaFoldDB" id="A0A2Z6GEB8"/>
<feature type="region of interest" description="Disordered" evidence="2">
    <location>
        <begin position="108"/>
        <end position="136"/>
    </location>
</feature>
<keyword evidence="3" id="KW-0812">Transmembrane</keyword>
<keyword evidence="3" id="KW-0472">Membrane</keyword>
<evidence type="ECO:0000313" key="5">
    <source>
        <dbReference type="Proteomes" id="UP000033070"/>
    </source>
</evidence>
<proteinExistence type="predicted"/>
<accession>A0A2Z6GEB8</accession>
<dbReference type="GO" id="GO:0015628">
    <property type="term" value="P:protein secretion by the type II secretion system"/>
    <property type="evidence" value="ECO:0007669"/>
    <property type="project" value="InterPro"/>
</dbReference>
<dbReference type="InterPro" id="IPR012902">
    <property type="entry name" value="N_methyl_site"/>
</dbReference>
<dbReference type="Gene3D" id="3.30.700.10">
    <property type="entry name" value="Glycoprotein, Type 4 Pilin"/>
    <property type="match status" value="1"/>
</dbReference>
<dbReference type="InterPro" id="IPR000983">
    <property type="entry name" value="Bac_GSPG_pilin"/>
</dbReference>